<feature type="non-terminal residue" evidence="2">
    <location>
        <position position="116"/>
    </location>
</feature>
<gene>
    <name evidence="2" type="ORF">LCGC14_1550410</name>
</gene>
<comment type="caution">
    <text evidence="2">The sequence shown here is derived from an EMBL/GenBank/DDBJ whole genome shotgun (WGS) entry which is preliminary data.</text>
</comment>
<feature type="transmembrane region" description="Helical" evidence="1">
    <location>
        <begin position="41"/>
        <end position="61"/>
    </location>
</feature>
<reference evidence="2" key="1">
    <citation type="journal article" date="2015" name="Nature">
        <title>Complex archaea that bridge the gap between prokaryotes and eukaryotes.</title>
        <authorList>
            <person name="Spang A."/>
            <person name="Saw J.H."/>
            <person name="Jorgensen S.L."/>
            <person name="Zaremba-Niedzwiedzka K."/>
            <person name="Martijn J."/>
            <person name="Lind A.E."/>
            <person name="van Eijk R."/>
            <person name="Schleper C."/>
            <person name="Guy L."/>
            <person name="Ettema T.J."/>
        </authorList>
    </citation>
    <scope>NUCLEOTIDE SEQUENCE</scope>
</reference>
<proteinExistence type="predicted"/>
<keyword evidence="1" id="KW-0472">Membrane</keyword>
<accession>A0A0F9IQJ3</accession>
<keyword evidence="1" id="KW-0812">Transmembrane</keyword>
<name>A0A0F9IQJ3_9ZZZZ</name>
<organism evidence="2">
    <name type="scientific">marine sediment metagenome</name>
    <dbReference type="NCBI Taxonomy" id="412755"/>
    <lineage>
        <taxon>unclassified sequences</taxon>
        <taxon>metagenomes</taxon>
        <taxon>ecological metagenomes</taxon>
    </lineage>
</organism>
<evidence type="ECO:0000256" key="1">
    <source>
        <dbReference type="SAM" id="Phobius"/>
    </source>
</evidence>
<sequence>MRTLLKVGGWIAVVLLAILILPALAVAAEAAGDALPEGTPWWAQLVYVLVTALVGMFAVPYMTRKTQAAKAEAEKLRAEGLKDGIEARHILVSDLKVFLLEFCSTKLERDLPRLLT</sequence>
<keyword evidence="1" id="KW-1133">Transmembrane helix</keyword>
<evidence type="ECO:0000313" key="2">
    <source>
        <dbReference type="EMBL" id="KKM57816.1"/>
    </source>
</evidence>
<protein>
    <submittedName>
        <fullName evidence="2">Uncharacterized protein</fullName>
    </submittedName>
</protein>
<dbReference type="EMBL" id="LAZR01011844">
    <property type="protein sequence ID" value="KKM57816.1"/>
    <property type="molecule type" value="Genomic_DNA"/>
</dbReference>
<dbReference type="AlphaFoldDB" id="A0A0F9IQJ3"/>